<evidence type="ECO:0000313" key="1">
    <source>
        <dbReference type="EMBL" id="CAG8786440.1"/>
    </source>
</evidence>
<comment type="caution">
    <text evidence="1">The sequence shown here is derived from an EMBL/GenBank/DDBJ whole genome shotgun (WGS) entry which is preliminary data.</text>
</comment>
<proteinExistence type="predicted"/>
<protein>
    <submittedName>
        <fullName evidence="1">34176_t:CDS:1</fullName>
    </submittedName>
</protein>
<organism evidence="1 2">
    <name type="scientific">Gigaspora margarita</name>
    <dbReference type="NCBI Taxonomy" id="4874"/>
    <lineage>
        <taxon>Eukaryota</taxon>
        <taxon>Fungi</taxon>
        <taxon>Fungi incertae sedis</taxon>
        <taxon>Mucoromycota</taxon>
        <taxon>Glomeromycotina</taxon>
        <taxon>Glomeromycetes</taxon>
        <taxon>Diversisporales</taxon>
        <taxon>Gigasporaceae</taxon>
        <taxon>Gigaspora</taxon>
    </lineage>
</organism>
<sequence length="41" mass="4543">MSTKLAHLNQDSPKKVEATINQVLTPNFLLMTIATLFDALN</sequence>
<dbReference type="EMBL" id="CAJVQB010018071">
    <property type="protein sequence ID" value="CAG8786440.1"/>
    <property type="molecule type" value="Genomic_DNA"/>
</dbReference>
<name>A0ABN7VMT0_GIGMA</name>
<dbReference type="Proteomes" id="UP000789901">
    <property type="component" value="Unassembled WGS sequence"/>
</dbReference>
<keyword evidence="2" id="KW-1185">Reference proteome</keyword>
<evidence type="ECO:0000313" key="2">
    <source>
        <dbReference type="Proteomes" id="UP000789901"/>
    </source>
</evidence>
<accession>A0ABN7VMT0</accession>
<feature type="non-terminal residue" evidence="1">
    <location>
        <position position="41"/>
    </location>
</feature>
<reference evidence="1 2" key="1">
    <citation type="submission" date="2021-06" db="EMBL/GenBank/DDBJ databases">
        <authorList>
            <person name="Kallberg Y."/>
            <person name="Tangrot J."/>
            <person name="Rosling A."/>
        </authorList>
    </citation>
    <scope>NUCLEOTIDE SEQUENCE [LARGE SCALE GENOMIC DNA]</scope>
    <source>
        <strain evidence="1 2">120-4 pot B 10/14</strain>
    </source>
</reference>
<gene>
    <name evidence="1" type="ORF">GMARGA_LOCUS20521</name>
</gene>